<dbReference type="InterPro" id="IPR030906">
    <property type="entry name" value="Surf_polysacc"/>
</dbReference>
<accession>A0A845FBZ4</accession>
<sequence length="412" mass="47648">MLYLPVEVKARELHGKLLLAYHALLRGDSVILGEHSKVEEAARIYPTGIFLCKGYPSGYMKRVVVGAKQAGHVIVNLDEEGLIYTDESIYLKTRMNRKWVPYHDYVYCWGARQQRMIEEEYPELKGRCLITGNPRFDLLTSKYRRMYQKEADQLKKTYGPYIMVNTRFSLYNTIKGKKENGLTPQARYIRDLYSHFVCLIKRISQELPDKEIILRPHPSESKNSYKEDLKGYGNVLVKDEGAVIPWIMGAEALIHNGCTTGIEGYLLGRPVYSYEPVTSPLYDVPLPRDVSVAIKDLEALVLLLKDKTVKKRNTPSLLMDSYGNLEKEEYAYKNILDQMRTINFPLHAVVPSIPHRYQKDKRRKIRYLFPSLSKGEIQTFFQKVNEVEQNNLVVQIIPLSDRLFLLTAERSS</sequence>
<evidence type="ECO:0000313" key="1">
    <source>
        <dbReference type="EMBL" id="MYL71304.1"/>
    </source>
</evidence>
<dbReference type="Proteomes" id="UP000450457">
    <property type="component" value="Unassembled WGS sequence"/>
</dbReference>
<dbReference type="AlphaFoldDB" id="A0A845FBZ4"/>
<proteinExistence type="predicted"/>
<protein>
    <recommendedName>
        <fullName evidence="3">Surface carbohydrate biosynthesis protein</fullName>
    </recommendedName>
</protein>
<dbReference type="EMBL" id="WMFA01000003">
    <property type="protein sequence ID" value="MYL71304.1"/>
    <property type="molecule type" value="Genomic_DNA"/>
</dbReference>
<name>A0A845FBZ4_9BACI</name>
<dbReference type="RefSeq" id="WP_160913853.1">
    <property type="nucleotide sequence ID" value="NZ_WMFA01000003.1"/>
</dbReference>
<reference evidence="1 2" key="1">
    <citation type="submission" date="2019-11" db="EMBL/GenBank/DDBJ databases">
        <title>Genome sequences of 17 halophilic strains isolated from different environments.</title>
        <authorList>
            <person name="Furrow R.E."/>
        </authorList>
    </citation>
    <scope>NUCLEOTIDE SEQUENCE [LARGE SCALE GENOMIC DNA]</scope>
    <source>
        <strain evidence="1 2">SL-4</strain>
    </source>
</reference>
<dbReference type="GeneID" id="78007447"/>
<gene>
    <name evidence="1" type="ORF">GLW00_10585</name>
</gene>
<comment type="caution">
    <text evidence="1">The sequence shown here is derived from an EMBL/GenBank/DDBJ whole genome shotgun (WGS) entry which is preliminary data.</text>
</comment>
<dbReference type="NCBIfam" id="TIGR04396">
    <property type="entry name" value="surf_polysacc"/>
    <property type="match status" value="1"/>
</dbReference>
<evidence type="ECO:0008006" key="3">
    <source>
        <dbReference type="Google" id="ProtNLM"/>
    </source>
</evidence>
<organism evidence="1 2">
    <name type="scientific">Halobacillus litoralis</name>
    <dbReference type="NCBI Taxonomy" id="45668"/>
    <lineage>
        <taxon>Bacteria</taxon>
        <taxon>Bacillati</taxon>
        <taxon>Bacillota</taxon>
        <taxon>Bacilli</taxon>
        <taxon>Bacillales</taxon>
        <taxon>Bacillaceae</taxon>
        <taxon>Halobacillus</taxon>
    </lineage>
</organism>
<evidence type="ECO:0000313" key="2">
    <source>
        <dbReference type="Proteomes" id="UP000450457"/>
    </source>
</evidence>
<dbReference type="OrthoDB" id="5430637at2"/>